<evidence type="ECO:0000256" key="1">
    <source>
        <dbReference type="ARBA" id="ARBA00022723"/>
    </source>
</evidence>
<dbReference type="SUPFAM" id="SSF52833">
    <property type="entry name" value="Thioredoxin-like"/>
    <property type="match status" value="2"/>
</dbReference>
<feature type="domain" description="Glutaredoxin" evidence="5">
    <location>
        <begin position="137"/>
        <end position="201"/>
    </location>
</feature>
<keyword evidence="1" id="KW-0479">Metal-binding</keyword>
<dbReference type="EMBL" id="JAWJWE010000006">
    <property type="protein sequence ID" value="KAK6632850.1"/>
    <property type="molecule type" value="Genomic_DNA"/>
</dbReference>
<accession>A0AAN8RYS6</accession>
<dbReference type="PANTHER" id="PTHR10293:SF73">
    <property type="entry name" value="GLUTAREDOXIN-3"/>
    <property type="match status" value="1"/>
</dbReference>
<dbReference type="GO" id="GO:0051536">
    <property type="term" value="F:iron-sulfur cluster binding"/>
    <property type="evidence" value="ECO:0007669"/>
    <property type="project" value="UniProtKB-KW"/>
</dbReference>
<dbReference type="GO" id="GO:0005634">
    <property type="term" value="C:nucleus"/>
    <property type="evidence" value="ECO:0007669"/>
    <property type="project" value="TreeGrafter"/>
</dbReference>
<keyword evidence="2" id="KW-0408">Iron</keyword>
<dbReference type="InterPro" id="IPR002109">
    <property type="entry name" value="Glutaredoxin"/>
</dbReference>
<evidence type="ECO:0000313" key="7">
    <source>
        <dbReference type="Proteomes" id="UP001372834"/>
    </source>
</evidence>
<proteinExistence type="predicted"/>
<dbReference type="CDD" id="cd02984">
    <property type="entry name" value="TRX_PICOT"/>
    <property type="match status" value="1"/>
</dbReference>
<evidence type="ECO:0000259" key="4">
    <source>
        <dbReference type="Pfam" id="PF00085"/>
    </source>
</evidence>
<dbReference type="GO" id="GO:0006879">
    <property type="term" value="P:intracellular iron ion homeostasis"/>
    <property type="evidence" value="ECO:0007669"/>
    <property type="project" value="TreeGrafter"/>
</dbReference>
<dbReference type="InterPro" id="IPR033658">
    <property type="entry name" value="GRX_PICOT-like"/>
</dbReference>
<feature type="domain" description="Thioredoxin" evidence="4">
    <location>
        <begin position="4"/>
        <end position="102"/>
    </location>
</feature>
<dbReference type="PROSITE" id="PS51354">
    <property type="entry name" value="GLUTAREDOXIN_2"/>
    <property type="match status" value="1"/>
</dbReference>
<dbReference type="GO" id="GO:0046872">
    <property type="term" value="F:metal ion binding"/>
    <property type="evidence" value="ECO:0007669"/>
    <property type="project" value="UniProtKB-KW"/>
</dbReference>
<dbReference type="NCBIfam" id="TIGR00365">
    <property type="entry name" value="Grx4 family monothiol glutaredoxin"/>
    <property type="match status" value="1"/>
</dbReference>
<dbReference type="Pfam" id="PF00085">
    <property type="entry name" value="Thioredoxin"/>
    <property type="match status" value="1"/>
</dbReference>
<dbReference type="AlphaFoldDB" id="A0AAN8RYS6"/>
<sequence length="223" mass="24868">MPVTKIVSKNEFEDIIGKHEFIVIHFYAEWAAQCAPMNSVLEEMATLEHFSKIHFAKLEAEVVPEVSVRYKISAVPTILIFRDGLLCETVNGANPAELMAKISQTANISPISLPATIKSTGVPLEERLKTLINLADVMVFMKGNPTNPRCGFSRTLVGILNDTRVPYQTFDILNDEDVRQGLKKFSNWPTYPQIYVKGELIGGLDIVQELHKSGELLATLQPK</sequence>
<evidence type="ECO:0000256" key="3">
    <source>
        <dbReference type="ARBA" id="ARBA00023014"/>
    </source>
</evidence>
<evidence type="ECO:0000256" key="2">
    <source>
        <dbReference type="ARBA" id="ARBA00023004"/>
    </source>
</evidence>
<reference evidence="6 7" key="1">
    <citation type="submission" date="2023-10" db="EMBL/GenBank/DDBJ databases">
        <title>Genomes of two closely related lineages of the louse Polyplax serrata with different host specificities.</title>
        <authorList>
            <person name="Martinu J."/>
            <person name="Tarabai H."/>
            <person name="Stefka J."/>
            <person name="Hypsa V."/>
        </authorList>
    </citation>
    <scope>NUCLEOTIDE SEQUENCE [LARGE SCALE GENOMIC DNA]</scope>
    <source>
        <strain evidence="6">HR10_N</strain>
    </source>
</reference>
<keyword evidence="3" id="KW-0411">Iron-sulfur</keyword>
<protein>
    <recommendedName>
        <fullName evidence="8">Glutaredoxin</fullName>
    </recommendedName>
</protein>
<evidence type="ECO:0008006" key="8">
    <source>
        <dbReference type="Google" id="ProtNLM"/>
    </source>
</evidence>
<comment type="caution">
    <text evidence="6">The sequence shown here is derived from an EMBL/GenBank/DDBJ whole genome shotgun (WGS) entry which is preliminary data.</text>
</comment>
<gene>
    <name evidence="6" type="ORF">RUM43_012589</name>
</gene>
<dbReference type="FunFam" id="3.40.30.10:FF:000012">
    <property type="entry name" value="Monothiol glutaredoxin"/>
    <property type="match status" value="1"/>
</dbReference>
<dbReference type="InterPro" id="IPR036249">
    <property type="entry name" value="Thioredoxin-like_sf"/>
</dbReference>
<dbReference type="Gene3D" id="3.40.30.10">
    <property type="entry name" value="Glutaredoxin"/>
    <property type="match status" value="2"/>
</dbReference>
<dbReference type="Proteomes" id="UP001372834">
    <property type="component" value="Unassembled WGS sequence"/>
</dbReference>
<dbReference type="PANTHER" id="PTHR10293">
    <property type="entry name" value="GLUTAREDOXIN FAMILY MEMBER"/>
    <property type="match status" value="1"/>
</dbReference>
<evidence type="ECO:0000313" key="6">
    <source>
        <dbReference type="EMBL" id="KAK6632850.1"/>
    </source>
</evidence>
<dbReference type="InterPro" id="IPR013766">
    <property type="entry name" value="Thioredoxin_domain"/>
</dbReference>
<evidence type="ECO:0000259" key="5">
    <source>
        <dbReference type="Pfam" id="PF00462"/>
    </source>
</evidence>
<organism evidence="6 7">
    <name type="scientific">Polyplax serrata</name>
    <name type="common">Common mouse louse</name>
    <dbReference type="NCBI Taxonomy" id="468196"/>
    <lineage>
        <taxon>Eukaryota</taxon>
        <taxon>Metazoa</taxon>
        <taxon>Ecdysozoa</taxon>
        <taxon>Arthropoda</taxon>
        <taxon>Hexapoda</taxon>
        <taxon>Insecta</taxon>
        <taxon>Pterygota</taxon>
        <taxon>Neoptera</taxon>
        <taxon>Paraneoptera</taxon>
        <taxon>Psocodea</taxon>
        <taxon>Troctomorpha</taxon>
        <taxon>Phthiraptera</taxon>
        <taxon>Anoplura</taxon>
        <taxon>Polyplacidae</taxon>
        <taxon>Polyplax</taxon>
    </lineage>
</organism>
<dbReference type="InterPro" id="IPR004480">
    <property type="entry name" value="Monothiol_GRX-rel"/>
</dbReference>
<dbReference type="Pfam" id="PF00462">
    <property type="entry name" value="Glutaredoxin"/>
    <property type="match status" value="1"/>
</dbReference>
<dbReference type="GO" id="GO:0005829">
    <property type="term" value="C:cytosol"/>
    <property type="evidence" value="ECO:0007669"/>
    <property type="project" value="TreeGrafter"/>
</dbReference>
<name>A0AAN8RYS6_POLSC</name>
<dbReference type="CDD" id="cd03028">
    <property type="entry name" value="GRX_PICOT_like"/>
    <property type="match status" value="1"/>
</dbReference>